<dbReference type="PANTHER" id="PTHR37292:SF2">
    <property type="entry name" value="DUF262 DOMAIN-CONTAINING PROTEIN"/>
    <property type="match status" value="1"/>
</dbReference>
<keyword evidence="3" id="KW-1185">Reference proteome</keyword>
<dbReference type="EMBL" id="CP104003">
    <property type="protein sequence ID" value="UWM55903.1"/>
    <property type="molecule type" value="Genomic_DNA"/>
</dbReference>
<organism evidence="2 3">
    <name type="scientific">Salinirubellus salinus</name>
    <dbReference type="NCBI Taxonomy" id="1364945"/>
    <lineage>
        <taxon>Archaea</taxon>
        <taxon>Methanobacteriati</taxon>
        <taxon>Methanobacteriota</taxon>
        <taxon>Stenosarchaea group</taxon>
        <taxon>Halobacteria</taxon>
        <taxon>Halobacteriales</taxon>
        <taxon>Natronomonadaceae</taxon>
        <taxon>Salinirubellus</taxon>
    </lineage>
</organism>
<dbReference type="Proteomes" id="UP001057580">
    <property type="component" value="Chromosome"/>
</dbReference>
<dbReference type="KEGG" id="ssai:N0B31_06360"/>
<dbReference type="AlphaFoldDB" id="A0A9E7R5W0"/>
<gene>
    <name evidence="2" type="ORF">N0B31_06360</name>
</gene>
<dbReference type="RefSeq" id="WP_260595015.1">
    <property type="nucleotide sequence ID" value="NZ_CP104003.1"/>
</dbReference>
<accession>A0A9E7R5W0</accession>
<protein>
    <submittedName>
        <fullName evidence="2">DUF262 domain-containing protein</fullName>
    </submittedName>
</protein>
<dbReference type="PANTHER" id="PTHR37292">
    <property type="entry name" value="VNG6097C"/>
    <property type="match status" value="1"/>
</dbReference>
<evidence type="ECO:0000313" key="2">
    <source>
        <dbReference type="EMBL" id="UWM55903.1"/>
    </source>
</evidence>
<evidence type="ECO:0000313" key="3">
    <source>
        <dbReference type="Proteomes" id="UP001057580"/>
    </source>
</evidence>
<dbReference type="Pfam" id="PF03235">
    <property type="entry name" value="GmrSD_N"/>
    <property type="match status" value="1"/>
</dbReference>
<feature type="domain" description="GmrSD restriction endonucleases N-terminal" evidence="1">
    <location>
        <begin position="14"/>
        <end position="286"/>
    </location>
</feature>
<dbReference type="InterPro" id="IPR004919">
    <property type="entry name" value="GmrSD_N"/>
</dbReference>
<dbReference type="GeneID" id="74942028"/>
<reference evidence="2" key="1">
    <citation type="submission" date="2022-09" db="EMBL/GenBank/DDBJ databases">
        <title>Diverse halophilic archaea isolated from saline environments.</title>
        <authorList>
            <person name="Cui H.-L."/>
        </authorList>
    </citation>
    <scope>NUCLEOTIDE SEQUENCE</scope>
    <source>
        <strain evidence="2">ZS-35-S2</strain>
    </source>
</reference>
<evidence type="ECO:0000259" key="1">
    <source>
        <dbReference type="Pfam" id="PF03235"/>
    </source>
</evidence>
<sequence length="618" mass="69359">MRDSIASYLSELNDATFLPGLQREFVWSPAQIEGLFDSLIRDYPVGLVITWNIRRTERDHVAYEFIRDYVAGDGAVPDAVYDAGFQRYNEPADAGRFDTLVIDGQQRLNSVLVGLTGSIAQYVGGRGRSRSDVANWERQVLCVDLFGHPDYDEPSLAGDYTFRFRRAEGFGKTDRFGYDDEDGTHRFWHPLSAVVDENGRIGSVRSLRRDVRATVEDASVDADEATREELRDVAVGVVNDVVDRVLEHPLPSHEVSHETEHIREIFQRINTQGSDPKPYQLLLSNLMSYWPYLEESAGPLNPRARIEEWIERFQREYPGFQRQTTRRLFVRYSCYLLGRDLGGVRSVGEFERADFDRLHALWRAEGDDDDPYGTFVGSLDRAFQTLTQVGLTGETVDSGAYVALLAKFYYEQDGVVDAPNRNAVFHLFARLLLLRDSHGTLRRTKAREMLAALERTDESFDTFPGEWLFESLNVQPAPEDVRRAVSEARGAGAGEEFADADVAAVLGLLDEAYADGDVGEMVVDRVYPRSMAPADGVDRLGNLQLVEAETAAARTEPAPDEWLGTLTDNERVRIEAGNHYPEVTPEPDAFEAFVKAREEAIVGHLVDELVLGDAAATE</sequence>
<name>A0A9E7R5W0_9EURY</name>
<proteinExistence type="predicted"/>